<dbReference type="PANTHER" id="PTHR43080">
    <property type="entry name" value="CBS DOMAIN-CONTAINING PROTEIN CBSX3, MITOCHONDRIAL"/>
    <property type="match status" value="1"/>
</dbReference>
<dbReference type="PANTHER" id="PTHR43080:SF2">
    <property type="entry name" value="CBS DOMAIN-CONTAINING PROTEIN"/>
    <property type="match status" value="1"/>
</dbReference>
<protein>
    <submittedName>
        <fullName evidence="4">CBS domain-containing protein</fullName>
    </submittedName>
</protein>
<dbReference type="Pfam" id="PF00571">
    <property type="entry name" value="CBS"/>
    <property type="match status" value="2"/>
</dbReference>
<accession>A0A7C9MIN3</accession>
<dbReference type="PROSITE" id="PS51371">
    <property type="entry name" value="CBS"/>
    <property type="match status" value="2"/>
</dbReference>
<evidence type="ECO:0000259" key="3">
    <source>
        <dbReference type="PROSITE" id="PS51371"/>
    </source>
</evidence>
<name>A0A7C9MIN3_9BACT</name>
<comment type="caution">
    <text evidence="4">The sequence shown here is derived from an EMBL/GenBank/DDBJ whole genome shotgun (WGS) entry which is preliminary data.</text>
</comment>
<keyword evidence="5" id="KW-1185">Reference proteome</keyword>
<organism evidence="4 5">
    <name type="scientific">Solidesulfovibrio aerotolerans</name>
    <dbReference type="NCBI Taxonomy" id="295255"/>
    <lineage>
        <taxon>Bacteria</taxon>
        <taxon>Pseudomonadati</taxon>
        <taxon>Thermodesulfobacteriota</taxon>
        <taxon>Desulfovibrionia</taxon>
        <taxon>Desulfovibrionales</taxon>
        <taxon>Desulfovibrionaceae</taxon>
        <taxon>Solidesulfovibrio</taxon>
    </lineage>
</organism>
<dbReference type="RefSeq" id="WP_160960453.1">
    <property type="nucleotide sequence ID" value="NZ_WVUD01000012.1"/>
</dbReference>
<proteinExistence type="predicted"/>
<dbReference type="Proteomes" id="UP000482487">
    <property type="component" value="Unassembled WGS sequence"/>
</dbReference>
<dbReference type="SUPFAM" id="SSF54631">
    <property type="entry name" value="CBS-domain pair"/>
    <property type="match status" value="1"/>
</dbReference>
<dbReference type="InterPro" id="IPR000644">
    <property type="entry name" value="CBS_dom"/>
</dbReference>
<dbReference type="OrthoDB" id="5454570at2"/>
<dbReference type="EMBL" id="WVUD01000012">
    <property type="protein sequence ID" value="MYL83288.1"/>
    <property type="molecule type" value="Genomic_DNA"/>
</dbReference>
<gene>
    <name evidence="4" type="ORF">GTA51_09100</name>
</gene>
<dbReference type="SMART" id="SM00116">
    <property type="entry name" value="CBS"/>
    <property type="match status" value="2"/>
</dbReference>
<dbReference type="InterPro" id="IPR051257">
    <property type="entry name" value="Diverse_CBS-Domain"/>
</dbReference>
<evidence type="ECO:0000256" key="1">
    <source>
        <dbReference type="ARBA" id="ARBA00023122"/>
    </source>
</evidence>
<keyword evidence="1 2" id="KW-0129">CBS domain</keyword>
<dbReference type="AlphaFoldDB" id="A0A7C9MIN3"/>
<feature type="domain" description="CBS" evidence="3">
    <location>
        <begin position="7"/>
        <end position="64"/>
    </location>
</feature>
<evidence type="ECO:0000313" key="5">
    <source>
        <dbReference type="Proteomes" id="UP000482487"/>
    </source>
</evidence>
<dbReference type="InterPro" id="IPR046342">
    <property type="entry name" value="CBS_dom_sf"/>
</dbReference>
<feature type="domain" description="CBS" evidence="3">
    <location>
        <begin position="93"/>
        <end position="153"/>
    </location>
</feature>
<dbReference type="Gene3D" id="3.10.580.10">
    <property type="entry name" value="CBS-domain"/>
    <property type="match status" value="1"/>
</dbReference>
<sequence>MKVSTIMHTDLATVGPNETLIGLLCSMRGKASRLLYVIDAAGRLLGVISSYDLLKVLTPFYLDSNMARAMGEDENFAARILEENKGTVAKDIMVSRCVTLFEDAHFVEAEVLFTEKGVNALPVLANDGRLLGEVDRGAMVAELICLFGRICPELR</sequence>
<evidence type="ECO:0000313" key="4">
    <source>
        <dbReference type="EMBL" id="MYL83288.1"/>
    </source>
</evidence>
<evidence type="ECO:0000256" key="2">
    <source>
        <dbReference type="PROSITE-ProRule" id="PRU00703"/>
    </source>
</evidence>
<reference evidence="4 5" key="1">
    <citation type="submission" date="2020-01" db="EMBL/GenBank/DDBJ databases">
        <title>Genome sequence of Desulfovibrio aerotolerans DSM 16695(T).</title>
        <authorList>
            <person name="Karnachuk O."/>
            <person name="Avakyan M."/>
            <person name="Mardanov A."/>
            <person name="Kadnikov V."/>
            <person name="Ravin N."/>
        </authorList>
    </citation>
    <scope>NUCLEOTIDE SEQUENCE [LARGE SCALE GENOMIC DNA]</scope>
    <source>
        <strain evidence="4 5">DSM 16695</strain>
    </source>
</reference>